<dbReference type="InterPro" id="IPR015943">
    <property type="entry name" value="WD40/YVTN_repeat-like_dom_sf"/>
</dbReference>
<evidence type="ECO:0000313" key="3">
    <source>
        <dbReference type="EMBL" id="MCF7559913.1"/>
    </source>
</evidence>
<dbReference type="PANTHER" id="PTHR30344:SF1">
    <property type="entry name" value="6-PHOSPHOGLUCONOLACTONASE"/>
    <property type="match status" value="1"/>
</dbReference>
<keyword evidence="2" id="KW-0119">Carbohydrate metabolism</keyword>
<name>A0ABS9IHQ1_9FLAO</name>
<dbReference type="SUPFAM" id="SSF51004">
    <property type="entry name" value="C-terminal (heme d1) domain of cytochrome cd1-nitrite reductase"/>
    <property type="match status" value="1"/>
</dbReference>
<organism evidence="3 4">
    <name type="scientific">Flaviramulus multivorans</name>
    <dbReference type="NCBI Taxonomy" id="1304750"/>
    <lineage>
        <taxon>Bacteria</taxon>
        <taxon>Pseudomonadati</taxon>
        <taxon>Bacteroidota</taxon>
        <taxon>Flavobacteriia</taxon>
        <taxon>Flavobacteriales</taxon>
        <taxon>Flavobacteriaceae</taxon>
        <taxon>Flaviramulus</taxon>
    </lineage>
</organism>
<evidence type="ECO:0000256" key="2">
    <source>
        <dbReference type="ARBA" id="ARBA00022526"/>
    </source>
</evidence>
<evidence type="ECO:0000313" key="4">
    <source>
        <dbReference type="Proteomes" id="UP001200022"/>
    </source>
</evidence>
<dbReference type="InterPro" id="IPR050282">
    <property type="entry name" value="Cycloisomerase_2"/>
</dbReference>
<dbReference type="EMBL" id="JAKKDV010000001">
    <property type="protein sequence ID" value="MCF7559913.1"/>
    <property type="molecule type" value="Genomic_DNA"/>
</dbReference>
<dbReference type="InterPro" id="IPR011048">
    <property type="entry name" value="Haem_d1_sf"/>
</dbReference>
<keyword evidence="2" id="KW-0313">Glucose metabolism</keyword>
<dbReference type="InterPro" id="IPR019405">
    <property type="entry name" value="Lactonase_7-beta_prop"/>
</dbReference>
<keyword evidence="4" id="KW-1185">Reference proteome</keyword>
<accession>A0ABS9IHQ1</accession>
<dbReference type="Gene3D" id="2.130.10.10">
    <property type="entry name" value="YVTN repeat-like/Quinoprotein amine dehydrogenase"/>
    <property type="match status" value="1"/>
</dbReference>
<dbReference type="Proteomes" id="UP001200022">
    <property type="component" value="Unassembled WGS sequence"/>
</dbReference>
<dbReference type="Pfam" id="PF10282">
    <property type="entry name" value="Lactonase"/>
    <property type="match status" value="1"/>
</dbReference>
<comment type="similarity">
    <text evidence="1">Belongs to the cycloisomerase 2 family.</text>
</comment>
<protein>
    <submittedName>
        <fullName evidence="3">Lactonase family protein</fullName>
    </submittedName>
</protein>
<proteinExistence type="inferred from homology"/>
<dbReference type="PANTHER" id="PTHR30344">
    <property type="entry name" value="6-PHOSPHOGLUCONOLACTONASE-RELATED"/>
    <property type="match status" value="1"/>
</dbReference>
<comment type="caution">
    <text evidence="3">The sequence shown here is derived from an EMBL/GenBank/DDBJ whole genome shotgun (WGS) entry which is preliminary data.</text>
</comment>
<evidence type="ECO:0000256" key="1">
    <source>
        <dbReference type="ARBA" id="ARBA00005564"/>
    </source>
</evidence>
<dbReference type="RefSeq" id="WP_237230576.1">
    <property type="nucleotide sequence ID" value="NZ_JAKKDV010000001.1"/>
</dbReference>
<gene>
    <name evidence="3" type="ORF">L3X39_04620</name>
</gene>
<reference evidence="3 4" key="1">
    <citation type="submission" date="2022-01" db="EMBL/GenBank/DDBJ databases">
        <title>Draft genome sequence of Sabulilitoribacter multivorans KCTC 32326.</title>
        <authorList>
            <person name="Oh J.-S."/>
        </authorList>
    </citation>
    <scope>NUCLEOTIDE SEQUENCE [LARGE SCALE GENOMIC DNA]</scope>
    <source>
        <strain evidence="3 4">M-M16</strain>
    </source>
</reference>
<sequence length="340" mass="37461">MNCKPQPISLYVGTYTNGDSEGIYQLQFDTKTGILSDLKLVAATENPSFITFSPDKSFIYAVGETENGSISSFKLEDDSTLKLINTQKTFGGAPCHVSVNSEATKAVVSNYLGGNIALYNINNDGSLSESAQIFDHNDSIQKSHAHSAQFYKNDLFVADLGRNSVYLYGKDQDENYVLKANSIIELTENAGPRHFTLTEDGNFIYIINEYASTITAAKKANDSFDLIDHYSTLESSYSGDNSCADIHLSKDEKFLYGSNRGENSIAVFKRNITDGTLEKIQNISVHGDWPRNFTLDPTGKFMLVANKKSNNISVFNVDTNTGKLSFLNDISIPSPVCLLF</sequence>